<feature type="region of interest" description="Disordered" evidence="1">
    <location>
        <begin position="576"/>
        <end position="621"/>
    </location>
</feature>
<feature type="compositionally biased region" description="Basic and acidic residues" evidence="1">
    <location>
        <begin position="213"/>
        <end position="230"/>
    </location>
</feature>
<feature type="compositionally biased region" description="Acidic residues" evidence="1">
    <location>
        <begin position="246"/>
        <end position="259"/>
    </location>
</feature>
<proteinExistence type="predicted"/>
<reference evidence="2" key="1">
    <citation type="submission" date="2021-01" db="EMBL/GenBank/DDBJ databases">
        <authorList>
            <person name="Corre E."/>
            <person name="Pelletier E."/>
            <person name="Niang G."/>
            <person name="Scheremetjew M."/>
            <person name="Finn R."/>
            <person name="Kale V."/>
            <person name="Holt S."/>
            <person name="Cochrane G."/>
            <person name="Meng A."/>
            <person name="Brown T."/>
            <person name="Cohen L."/>
        </authorList>
    </citation>
    <scope>NUCLEOTIDE SEQUENCE</scope>
    <source>
        <strain evidence="2">CCMP125</strain>
    </source>
</reference>
<organism evidence="2">
    <name type="scientific">Entomoneis paludosa</name>
    <dbReference type="NCBI Taxonomy" id="265537"/>
    <lineage>
        <taxon>Eukaryota</taxon>
        <taxon>Sar</taxon>
        <taxon>Stramenopiles</taxon>
        <taxon>Ochrophyta</taxon>
        <taxon>Bacillariophyta</taxon>
        <taxon>Bacillariophyceae</taxon>
        <taxon>Bacillariophycidae</taxon>
        <taxon>Entomoneidaceae</taxon>
        <taxon>Entomoneis</taxon>
    </lineage>
</organism>
<sequence>MSPRQRLAARANRKNQAQEKEWLSAVSKDGGKTWLPMEEWVLVFEPKKPKKHVRRFRKNFRKKVKETAKEKILKAMNNVLTAKMIQLVLDVTAKSLNKSEEELELGPTTEFVNHVSAVVLSYRFNEKRSKKVTAPQEKFLKRAAVEHLADCMDRMMEEAEMEEVEEEEVDDEVQAETIVSETTEDAKPSKDVVVVVVEDEKDEPEAETEAETVTEKTDVDNPAEDTKPLEAEDDTEAEKPAVDTAEQPETENDAQDQVETDAPVTAEASKTADEAEMPETEDDTNVEKTAEDTETPEKEAENPPEEAKELKKEEDEKPQAETAATEKPEESKTTKGVPRQSVGKGQAKAIILAQVQRQLRKELDPEKIRPLASEKIDELFDSVEEKSAGLADTIKEKVADASGAMSVDSSRHSAVMSSNVVKAALKASESFDDYHDKTEKGFLDQKMLHVGSVVLKTEEAQGILARCGIDEPRMPILKKGLDANEDLVELLKQILKKRMLIRLAEMSGWILFYMDQLFVMVTLANEVNRQLDESKQRDTADIIQERAAEINQNMELAIAEEVGNVVQMVGSLLDKKDQNQKRASGGIPEENGTAEENGNEEDDDNDDDSVDDLLEDIEEAL</sequence>
<evidence type="ECO:0000256" key="1">
    <source>
        <dbReference type="SAM" id="MobiDB-lite"/>
    </source>
</evidence>
<feature type="compositionally biased region" description="Acidic residues" evidence="1">
    <location>
        <begin position="597"/>
        <end position="621"/>
    </location>
</feature>
<feature type="compositionally biased region" description="Acidic residues" evidence="1">
    <location>
        <begin position="197"/>
        <end position="212"/>
    </location>
</feature>
<feature type="region of interest" description="Disordered" evidence="1">
    <location>
        <begin position="179"/>
        <end position="345"/>
    </location>
</feature>
<evidence type="ECO:0000313" key="2">
    <source>
        <dbReference type="EMBL" id="CAD9993428.1"/>
    </source>
</evidence>
<accession>A0A7S3DXT0</accession>
<dbReference type="AlphaFoldDB" id="A0A7S3DXT0"/>
<name>A0A7S3DXT0_9STRA</name>
<protein>
    <submittedName>
        <fullName evidence="2">Uncharacterized protein</fullName>
    </submittedName>
</protein>
<feature type="compositionally biased region" description="Acidic residues" evidence="1">
    <location>
        <begin position="274"/>
        <end position="284"/>
    </location>
</feature>
<gene>
    <name evidence="2" type="ORF">APAL1065_LOCUS26368</name>
</gene>
<feature type="compositionally biased region" description="Basic and acidic residues" evidence="1">
    <location>
        <begin position="285"/>
        <end position="333"/>
    </location>
</feature>
<dbReference type="EMBL" id="HBHT01039224">
    <property type="protein sequence ID" value="CAD9993428.1"/>
    <property type="molecule type" value="Transcribed_RNA"/>
</dbReference>
<feature type="region of interest" description="Disordered" evidence="1">
    <location>
        <begin position="1"/>
        <end position="21"/>
    </location>
</feature>